<accession>A0A6G0WZH7</accession>
<evidence type="ECO:0000313" key="2">
    <source>
        <dbReference type="EMBL" id="KAF0733003.1"/>
    </source>
</evidence>
<feature type="non-terminal residue" evidence="2">
    <location>
        <position position="1"/>
    </location>
</feature>
<keyword evidence="3" id="KW-1185">Reference proteome</keyword>
<sequence length="227" mass="26072">TLRNDIFNIEHDGSSKSADEEEFSLIETNRPLVTSADVSTFKTPIHLSPNIYKKRKADQIIQMEKRLDEAYNHLKKASEKPKRDKCSLYGELLGNKLSELDEKIQEYAMLEIDKFIYELKKKYATQNYNPQYTAPVSTIYNQSSTFPTSTFHSPLPTASCTYSASSSPVSQHSYTESPRSSYQMSPEDMSLSPVSPDFEHYNNYRPPYTVVQNQNRNPEEHANTFDV</sequence>
<comment type="caution">
    <text evidence="2">The sequence shown here is derived from an EMBL/GenBank/DDBJ whole genome shotgun (WGS) entry which is preliminary data.</text>
</comment>
<evidence type="ECO:0000313" key="3">
    <source>
        <dbReference type="Proteomes" id="UP000478052"/>
    </source>
</evidence>
<dbReference type="Proteomes" id="UP000478052">
    <property type="component" value="Unassembled WGS sequence"/>
</dbReference>
<protein>
    <submittedName>
        <fullName evidence="2">MADF domain-containing protein</fullName>
    </submittedName>
</protein>
<organism evidence="2 3">
    <name type="scientific">Aphis craccivora</name>
    <name type="common">Cowpea aphid</name>
    <dbReference type="NCBI Taxonomy" id="307492"/>
    <lineage>
        <taxon>Eukaryota</taxon>
        <taxon>Metazoa</taxon>
        <taxon>Ecdysozoa</taxon>
        <taxon>Arthropoda</taxon>
        <taxon>Hexapoda</taxon>
        <taxon>Insecta</taxon>
        <taxon>Pterygota</taxon>
        <taxon>Neoptera</taxon>
        <taxon>Paraneoptera</taxon>
        <taxon>Hemiptera</taxon>
        <taxon>Sternorrhyncha</taxon>
        <taxon>Aphidomorpha</taxon>
        <taxon>Aphidoidea</taxon>
        <taxon>Aphididae</taxon>
        <taxon>Aphidini</taxon>
        <taxon>Aphis</taxon>
        <taxon>Aphis</taxon>
    </lineage>
</organism>
<gene>
    <name evidence="2" type="ORF">FWK35_00025824</name>
</gene>
<feature type="compositionally biased region" description="Polar residues" evidence="1">
    <location>
        <begin position="165"/>
        <end position="184"/>
    </location>
</feature>
<feature type="region of interest" description="Disordered" evidence="1">
    <location>
        <begin position="165"/>
        <end position="204"/>
    </location>
</feature>
<name>A0A6G0WZH7_APHCR</name>
<dbReference type="AlphaFoldDB" id="A0A6G0WZH7"/>
<proteinExistence type="predicted"/>
<dbReference type="OrthoDB" id="6628055at2759"/>
<reference evidence="2 3" key="1">
    <citation type="submission" date="2019-08" db="EMBL/GenBank/DDBJ databases">
        <title>Whole genome of Aphis craccivora.</title>
        <authorList>
            <person name="Voronova N.V."/>
            <person name="Shulinski R.S."/>
            <person name="Bandarenka Y.V."/>
            <person name="Zhorov D.G."/>
            <person name="Warner D."/>
        </authorList>
    </citation>
    <scope>NUCLEOTIDE SEQUENCE [LARGE SCALE GENOMIC DNA]</scope>
    <source>
        <strain evidence="2">180601</strain>
        <tissue evidence="2">Whole Body</tissue>
    </source>
</reference>
<evidence type="ECO:0000256" key="1">
    <source>
        <dbReference type="SAM" id="MobiDB-lite"/>
    </source>
</evidence>
<dbReference type="EMBL" id="VUJU01008278">
    <property type="protein sequence ID" value="KAF0733003.1"/>
    <property type="molecule type" value="Genomic_DNA"/>
</dbReference>